<dbReference type="RefSeq" id="WP_121648637.1">
    <property type="nucleotide sequence ID" value="NZ_RCUX01000006.1"/>
</dbReference>
<evidence type="ECO:0000313" key="3">
    <source>
        <dbReference type="EMBL" id="RLP75662.1"/>
    </source>
</evidence>
<reference evidence="3 4" key="1">
    <citation type="submission" date="2018-10" db="EMBL/GenBank/DDBJ databases">
        <authorList>
            <person name="Li J."/>
        </authorList>
    </citation>
    <scope>NUCLEOTIDE SEQUENCE [LARGE SCALE GENOMIC DNA]</scope>
    <source>
        <strain evidence="3 4">IF 016277</strain>
    </source>
</reference>
<protein>
    <recommendedName>
        <fullName evidence="2">DM13 domain-containing protein</fullName>
    </recommendedName>
</protein>
<accession>A0A3L7A8G8</accession>
<keyword evidence="1" id="KW-0732">Signal</keyword>
<feature type="chain" id="PRO_5038575603" description="DM13 domain-containing protein" evidence="1">
    <location>
        <begin position="23"/>
        <end position="145"/>
    </location>
</feature>
<dbReference type="EMBL" id="RCUX01000006">
    <property type="protein sequence ID" value="RLP75662.1"/>
    <property type="molecule type" value="Genomic_DNA"/>
</dbReference>
<dbReference type="Proteomes" id="UP000272503">
    <property type="component" value="Unassembled WGS sequence"/>
</dbReference>
<feature type="domain" description="DM13" evidence="2">
    <location>
        <begin position="50"/>
        <end position="145"/>
    </location>
</feature>
<dbReference type="PROSITE" id="PS51257">
    <property type="entry name" value="PROKAR_LIPOPROTEIN"/>
    <property type="match status" value="1"/>
</dbReference>
<feature type="signal peptide" evidence="1">
    <location>
        <begin position="1"/>
        <end position="22"/>
    </location>
</feature>
<name>A0A3L7A8G8_9MICO</name>
<sequence length="145" mass="14337">MRIKTLVTTAAAALALTAGLSACSSPSSESSAPAVSHSAEATAPAVSLSGTFGGLNDKKVAGTAKIDGDTLTLSGFSSDEGPDLHLYLTNGTDEAAVTAGTTLGAVKFDAASQTFKLDGIKAGDFTYVVVHCDKALAVFGAAPLA</sequence>
<dbReference type="PROSITE" id="PS51549">
    <property type="entry name" value="DM13"/>
    <property type="match status" value="1"/>
</dbReference>
<comment type="caution">
    <text evidence="3">The sequence shown here is derived from an EMBL/GenBank/DDBJ whole genome shotgun (WGS) entry which is preliminary data.</text>
</comment>
<dbReference type="InterPro" id="IPR019545">
    <property type="entry name" value="DM13_domain"/>
</dbReference>
<dbReference type="OrthoDB" id="4751481at2"/>
<gene>
    <name evidence="3" type="ORF">D9V32_09330</name>
</gene>
<dbReference type="AlphaFoldDB" id="A0A3L7A8G8"/>
<dbReference type="Pfam" id="PF10517">
    <property type="entry name" value="DM13"/>
    <property type="match status" value="1"/>
</dbReference>
<evidence type="ECO:0000259" key="2">
    <source>
        <dbReference type="PROSITE" id="PS51549"/>
    </source>
</evidence>
<keyword evidence="4" id="KW-1185">Reference proteome</keyword>
<evidence type="ECO:0000256" key="1">
    <source>
        <dbReference type="SAM" id="SignalP"/>
    </source>
</evidence>
<proteinExistence type="predicted"/>
<evidence type="ECO:0000313" key="4">
    <source>
        <dbReference type="Proteomes" id="UP000272503"/>
    </source>
</evidence>
<organism evidence="3 4">
    <name type="scientific">Mycetocola tolaasinivorans</name>
    <dbReference type="NCBI Taxonomy" id="76635"/>
    <lineage>
        <taxon>Bacteria</taxon>
        <taxon>Bacillati</taxon>
        <taxon>Actinomycetota</taxon>
        <taxon>Actinomycetes</taxon>
        <taxon>Micrococcales</taxon>
        <taxon>Microbacteriaceae</taxon>
        <taxon>Mycetocola</taxon>
    </lineage>
</organism>